<dbReference type="EMBL" id="BAAAZN010000002">
    <property type="protein sequence ID" value="GAA3530385.1"/>
    <property type="molecule type" value="Genomic_DNA"/>
</dbReference>
<dbReference type="PANTHER" id="PTHR36452:SF1">
    <property type="entry name" value="DUF2461 DOMAIN-CONTAINING PROTEIN"/>
    <property type="match status" value="1"/>
</dbReference>
<organism evidence="1 2">
    <name type="scientific">Amycolatopsis ultiminotia</name>
    <dbReference type="NCBI Taxonomy" id="543629"/>
    <lineage>
        <taxon>Bacteria</taxon>
        <taxon>Bacillati</taxon>
        <taxon>Actinomycetota</taxon>
        <taxon>Actinomycetes</taxon>
        <taxon>Pseudonocardiales</taxon>
        <taxon>Pseudonocardiaceae</taxon>
        <taxon>Amycolatopsis</taxon>
    </lineage>
</organism>
<protein>
    <submittedName>
        <fullName evidence="1">DUF2461 domain-containing protein</fullName>
    </submittedName>
</protein>
<proteinExistence type="predicted"/>
<dbReference type="NCBIfam" id="TIGR02453">
    <property type="entry name" value="TIGR02453 family protein"/>
    <property type="match status" value="1"/>
</dbReference>
<dbReference type="PANTHER" id="PTHR36452">
    <property type="entry name" value="CHROMOSOME 12, WHOLE GENOME SHOTGUN SEQUENCE"/>
    <property type="match status" value="1"/>
</dbReference>
<reference evidence="2" key="1">
    <citation type="journal article" date="2019" name="Int. J. Syst. Evol. Microbiol.">
        <title>The Global Catalogue of Microorganisms (GCM) 10K type strain sequencing project: providing services to taxonomists for standard genome sequencing and annotation.</title>
        <authorList>
            <consortium name="The Broad Institute Genomics Platform"/>
            <consortium name="The Broad Institute Genome Sequencing Center for Infectious Disease"/>
            <person name="Wu L."/>
            <person name="Ma J."/>
        </authorList>
    </citation>
    <scope>NUCLEOTIDE SEQUENCE [LARGE SCALE GENOMIC DNA]</scope>
    <source>
        <strain evidence="2">JCM 16898</strain>
    </source>
</reference>
<evidence type="ECO:0000313" key="2">
    <source>
        <dbReference type="Proteomes" id="UP001500689"/>
    </source>
</evidence>
<evidence type="ECO:0000313" key="1">
    <source>
        <dbReference type="EMBL" id="GAA3530385.1"/>
    </source>
</evidence>
<accession>A0ABP6VAV1</accession>
<dbReference type="Proteomes" id="UP001500689">
    <property type="component" value="Unassembled WGS sequence"/>
</dbReference>
<dbReference type="PIRSF" id="PIRSF028451">
    <property type="entry name" value="UCP028451"/>
    <property type="match status" value="1"/>
</dbReference>
<dbReference type="InterPro" id="IPR012808">
    <property type="entry name" value="CHP02453"/>
</dbReference>
<sequence length="250" mass="28125">MPGAAGGAGACRPHRGTGFLSVPRFIVRWVKFSGFGEHAVDFYDGLLADNSKAYWDDHVAIYKTEVRAPMEALLGELEGEFGAGFGAGKVFRPYRDVRFARDKTPYKTHCGGVLEAGRGGGAYYVELGPDGLRVGGGCFHLAADQLARFRTAVDTELHGPALGRILASLRRRGWEVLGDRLKSRPRGYAEDHPRIDLLRYRSVYAIRVWEPDGFLHERETLDRVRKAWRQVREFNEWARDHVGPSEQPRR</sequence>
<dbReference type="Pfam" id="PF09365">
    <property type="entry name" value="DUF2461"/>
    <property type="match status" value="1"/>
</dbReference>
<gene>
    <name evidence="1" type="ORF">GCM10022222_11690</name>
</gene>
<dbReference type="InterPro" id="IPR015996">
    <property type="entry name" value="UCP028451"/>
</dbReference>
<name>A0ABP6VAV1_9PSEU</name>
<comment type="caution">
    <text evidence="1">The sequence shown here is derived from an EMBL/GenBank/DDBJ whole genome shotgun (WGS) entry which is preliminary data.</text>
</comment>
<keyword evidence="2" id="KW-1185">Reference proteome</keyword>